<evidence type="ECO:0000256" key="1">
    <source>
        <dbReference type="SAM" id="Phobius"/>
    </source>
</evidence>
<dbReference type="Proteomes" id="UP000887569">
    <property type="component" value="Unplaced"/>
</dbReference>
<keyword evidence="1" id="KW-0472">Membrane</keyword>
<proteinExistence type="predicted"/>
<accession>A0A915ABN7</accession>
<keyword evidence="1" id="KW-0812">Transmembrane</keyword>
<keyword evidence="2" id="KW-1185">Reference proteome</keyword>
<name>A0A915ABN7_PARUN</name>
<dbReference type="AlphaFoldDB" id="A0A915ABN7"/>
<reference evidence="3 4" key="1">
    <citation type="submission" date="2022-11" db="UniProtKB">
        <authorList>
            <consortium name="WormBaseParasite"/>
        </authorList>
    </citation>
    <scope>IDENTIFICATION</scope>
</reference>
<dbReference type="WBParaSite" id="PgR002_g205_t02">
    <property type="protein sequence ID" value="PgR002_g205_t02"/>
    <property type="gene ID" value="PgR002_g205"/>
</dbReference>
<dbReference type="WBParaSite" id="PgR002_g205_t03">
    <property type="protein sequence ID" value="PgR002_g205_t03"/>
    <property type="gene ID" value="PgR002_g205"/>
</dbReference>
<feature type="transmembrane region" description="Helical" evidence="1">
    <location>
        <begin position="29"/>
        <end position="48"/>
    </location>
</feature>
<evidence type="ECO:0000313" key="3">
    <source>
        <dbReference type="WBParaSite" id="PgR002_g205_t02"/>
    </source>
</evidence>
<sequence>MCCVCVRVSVCHASITKIHRQLSGSSPGLIITIGYSLAFYGISIIRNLNWTHATLRDQNDFLYPHVSAHERTFGSSPADIFCH</sequence>
<organism evidence="2 3">
    <name type="scientific">Parascaris univalens</name>
    <name type="common">Nematode worm</name>
    <dbReference type="NCBI Taxonomy" id="6257"/>
    <lineage>
        <taxon>Eukaryota</taxon>
        <taxon>Metazoa</taxon>
        <taxon>Ecdysozoa</taxon>
        <taxon>Nematoda</taxon>
        <taxon>Chromadorea</taxon>
        <taxon>Rhabditida</taxon>
        <taxon>Spirurina</taxon>
        <taxon>Ascaridomorpha</taxon>
        <taxon>Ascaridoidea</taxon>
        <taxon>Ascarididae</taxon>
        <taxon>Parascaris</taxon>
    </lineage>
</organism>
<keyword evidence="1" id="KW-1133">Transmembrane helix</keyword>
<evidence type="ECO:0000313" key="4">
    <source>
        <dbReference type="WBParaSite" id="PgR002_g205_t03"/>
    </source>
</evidence>
<protein>
    <submittedName>
        <fullName evidence="3 4">Uncharacterized protein</fullName>
    </submittedName>
</protein>
<evidence type="ECO:0000313" key="2">
    <source>
        <dbReference type="Proteomes" id="UP000887569"/>
    </source>
</evidence>